<keyword evidence="4" id="KW-1185">Reference proteome</keyword>
<dbReference type="PANTHER" id="PTHR33744">
    <property type="entry name" value="CARBOHYDRATE DIACID REGULATOR"/>
    <property type="match status" value="1"/>
</dbReference>
<name>A0A167DTS3_9BACL</name>
<dbReference type="OrthoDB" id="142218at2"/>
<dbReference type="InterPro" id="IPR042070">
    <property type="entry name" value="PucR_C-HTH_sf"/>
</dbReference>
<evidence type="ECO:0008006" key="5">
    <source>
        <dbReference type="Google" id="ProtNLM"/>
    </source>
</evidence>
<reference evidence="3 4" key="1">
    <citation type="submission" date="2016-02" db="EMBL/GenBank/DDBJ databases">
        <title>Paenibacillus sp. LPB0068, isolated from Crassostrea gigas.</title>
        <authorList>
            <person name="Shin S.-K."/>
            <person name="Yi H."/>
        </authorList>
    </citation>
    <scope>NUCLEOTIDE SEQUENCE [LARGE SCALE GENOMIC DNA]</scope>
    <source>
        <strain evidence="3 4">LPB0068</strain>
    </source>
</reference>
<dbReference type="EMBL" id="LSFN01000014">
    <property type="protein sequence ID" value="OAB74766.1"/>
    <property type="molecule type" value="Genomic_DNA"/>
</dbReference>
<feature type="domain" description="Purine catabolism PurC-like" evidence="1">
    <location>
        <begin position="18"/>
        <end position="136"/>
    </location>
</feature>
<dbReference type="Proteomes" id="UP000077134">
    <property type="component" value="Unassembled WGS sequence"/>
</dbReference>
<evidence type="ECO:0000313" key="4">
    <source>
        <dbReference type="Proteomes" id="UP000077134"/>
    </source>
</evidence>
<organism evidence="3 4">
    <name type="scientific">Paenibacillus crassostreae</name>
    <dbReference type="NCBI Taxonomy" id="1763538"/>
    <lineage>
        <taxon>Bacteria</taxon>
        <taxon>Bacillati</taxon>
        <taxon>Bacillota</taxon>
        <taxon>Bacilli</taxon>
        <taxon>Bacillales</taxon>
        <taxon>Paenibacillaceae</taxon>
        <taxon>Paenibacillus</taxon>
    </lineage>
</organism>
<dbReference type="STRING" id="1763538.LPB68_01875"/>
<comment type="caution">
    <text evidence="3">The sequence shown here is derived from an EMBL/GenBank/DDBJ whole genome shotgun (WGS) entry which is preliminary data.</text>
</comment>
<dbReference type="Pfam" id="PF13556">
    <property type="entry name" value="HTH_30"/>
    <property type="match status" value="1"/>
</dbReference>
<accession>A0A167DTS3</accession>
<gene>
    <name evidence="3" type="ORF">PNBC_12080</name>
</gene>
<evidence type="ECO:0000313" key="3">
    <source>
        <dbReference type="EMBL" id="OAB74766.1"/>
    </source>
</evidence>
<evidence type="ECO:0000259" key="2">
    <source>
        <dbReference type="Pfam" id="PF13556"/>
    </source>
</evidence>
<sequence>MSSQSSSFGMIRTISCHDLFNMTALPKLKLLAGERKLSNIISRVNIMEVPDIQNWVQHNEFLITTGFSYQNNLDEFLTLIPYLVEKGVSAFAIKPKRFITEIPQSVIDCAEHYGLPLFELAEDTVFSNVVREVMEKVVSSETEHIMKLQDRLALVSNLMIQDHSISTLIEKIEKLIGNPLAVVDSRGQLITGKQNGQLFEFYYEQLLLKDTTLLMNLQKSCLDLIDMNGEQINIHVFNLWDSEKEPLRTIVLEANNICDELDSATVSHIQPYLNIRVRSEVTYLQVKNKYFDDFLQDWLNGHIKSLEELNVKGELYQLEDLASQHYQIAIVNFYSSLSARPDYSTLGALNKHEYESRFMFTIKEGKLIVIIPSEQDCEQATEQSLILLRKLLEKVLQTKQFSLCVGEIFPPIKLPDALEDVERLYVATNACCEKSDNVTWDKLGIYSVLTLLPAHKNIDKFLVQFIQPIIDYDQLHHSNLLHTLKSYFLMGCNIKSTAQHMFTHYNTVVYRLDKIKAILDISFDDSEIQLKLLLALKLYEMSQTI</sequence>
<dbReference type="RefSeq" id="WP_068658399.1">
    <property type="nucleotide sequence ID" value="NZ_CP017770.1"/>
</dbReference>
<dbReference type="Gene3D" id="1.10.10.2840">
    <property type="entry name" value="PucR C-terminal helix-turn-helix domain"/>
    <property type="match status" value="1"/>
</dbReference>
<proteinExistence type="predicted"/>
<dbReference type="InterPro" id="IPR012914">
    <property type="entry name" value="PucR_dom"/>
</dbReference>
<protein>
    <recommendedName>
        <fullName evidence="5">PucR family transcriptional regulator</fullName>
    </recommendedName>
</protein>
<feature type="domain" description="PucR C-terminal helix-turn-helix" evidence="2">
    <location>
        <begin position="480"/>
        <end position="538"/>
    </location>
</feature>
<dbReference type="InterPro" id="IPR025736">
    <property type="entry name" value="PucR_C-HTH_dom"/>
</dbReference>
<dbReference type="AlphaFoldDB" id="A0A167DTS3"/>
<evidence type="ECO:0000259" key="1">
    <source>
        <dbReference type="Pfam" id="PF07905"/>
    </source>
</evidence>
<dbReference type="Pfam" id="PF07905">
    <property type="entry name" value="PucR"/>
    <property type="match status" value="1"/>
</dbReference>
<dbReference type="InterPro" id="IPR051448">
    <property type="entry name" value="CdaR-like_regulators"/>
</dbReference>
<dbReference type="KEGG" id="pcx:LPB68_01875"/>